<dbReference type="EC" id="2.7.13.3" evidence="2"/>
<dbReference type="AlphaFoldDB" id="A0A2T2YB82"/>
<dbReference type="SUPFAM" id="SSF55874">
    <property type="entry name" value="ATPase domain of HSP90 chaperone/DNA topoisomerase II/histidine kinase"/>
    <property type="match status" value="1"/>
</dbReference>
<dbReference type="Pfam" id="PF02518">
    <property type="entry name" value="HATPase_c"/>
    <property type="match status" value="1"/>
</dbReference>
<evidence type="ECO:0000256" key="6">
    <source>
        <dbReference type="SAM" id="Coils"/>
    </source>
</evidence>
<dbReference type="SMART" id="SM00086">
    <property type="entry name" value="PAC"/>
    <property type="match status" value="1"/>
</dbReference>
<evidence type="ECO:0000313" key="10">
    <source>
        <dbReference type="Proteomes" id="UP000240357"/>
    </source>
</evidence>
<comment type="caution">
    <text evidence="9">The sequence shown here is derived from an EMBL/GenBank/DDBJ whole genome shotgun (WGS) entry which is preliminary data.</text>
</comment>
<evidence type="ECO:0000256" key="3">
    <source>
        <dbReference type="ARBA" id="ARBA00022553"/>
    </source>
</evidence>
<dbReference type="EMBL" id="PYFT01000001">
    <property type="protein sequence ID" value="PSR52790.1"/>
    <property type="molecule type" value="Genomic_DNA"/>
</dbReference>
<dbReference type="PROSITE" id="PS50112">
    <property type="entry name" value="PAS"/>
    <property type="match status" value="1"/>
</dbReference>
<dbReference type="InterPro" id="IPR000014">
    <property type="entry name" value="PAS"/>
</dbReference>
<organism evidence="9 10">
    <name type="scientific">Adhaeribacter arboris</name>
    <dbReference type="NCBI Taxonomy" id="2072846"/>
    <lineage>
        <taxon>Bacteria</taxon>
        <taxon>Pseudomonadati</taxon>
        <taxon>Bacteroidota</taxon>
        <taxon>Cytophagia</taxon>
        <taxon>Cytophagales</taxon>
        <taxon>Hymenobacteraceae</taxon>
        <taxon>Adhaeribacter</taxon>
    </lineage>
</organism>
<dbReference type="InterPro" id="IPR005467">
    <property type="entry name" value="His_kinase_dom"/>
</dbReference>
<feature type="coiled-coil region" evidence="6">
    <location>
        <begin position="361"/>
        <end position="388"/>
    </location>
</feature>
<keyword evidence="10" id="KW-1185">Reference proteome</keyword>
<dbReference type="SMART" id="SM00387">
    <property type="entry name" value="HATPase_c"/>
    <property type="match status" value="1"/>
</dbReference>
<dbReference type="InterPro" id="IPR001610">
    <property type="entry name" value="PAC"/>
</dbReference>
<dbReference type="SUPFAM" id="SSF55785">
    <property type="entry name" value="PYP-like sensor domain (PAS domain)"/>
    <property type="match status" value="2"/>
</dbReference>
<dbReference type="PRINTS" id="PR00344">
    <property type="entry name" value="BCTRLSENSOR"/>
</dbReference>
<dbReference type="PROSITE" id="PS50109">
    <property type="entry name" value="HIS_KIN"/>
    <property type="match status" value="1"/>
</dbReference>
<dbReference type="GO" id="GO:0006355">
    <property type="term" value="P:regulation of DNA-templated transcription"/>
    <property type="evidence" value="ECO:0007669"/>
    <property type="project" value="InterPro"/>
</dbReference>
<dbReference type="InterPro" id="IPR013767">
    <property type="entry name" value="PAS_fold"/>
</dbReference>
<evidence type="ECO:0000256" key="4">
    <source>
        <dbReference type="ARBA" id="ARBA00022679"/>
    </source>
</evidence>
<evidence type="ECO:0000256" key="2">
    <source>
        <dbReference type="ARBA" id="ARBA00012438"/>
    </source>
</evidence>
<dbReference type="InterPro" id="IPR004358">
    <property type="entry name" value="Sig_transdc_His_kin-like_C"/>
</dbReference>
<keyword evidence="4" id="KW-0808">Transferase</keyword>
<dbReference type="GO" id="GO:0000155">
    <property type="term" value="F:phosphorelay sensor kinase activity"/>
    <property type="evidence" value="ECO:0007669"/>
    <property type="project" value="InterPro"/>
</dbReference>
<dbReference type="SMART" id="SM00091">
    <property type="entry name" value="PAS"/>
    <property type="match status" value="1"/>
</dbReference>
<protein>
    <recommendedName>
        <fullName evidence="2">histidine kinase</fullName>
        <ecNumber evidence="2">2.7.13.3</ecNumber>
    </recommendedName>
</protein>
<keyword evidence="3" id="KW-0597">Phosphoprotein</keyword>
<dbReference type="CDD" id="cd00130">
    <property type="entry name" value="PAS"/>
    <property type="match status" value="1"/>
</dbReference>
<dbReference type="Pfam" id="PF00989">
    <property type="entry name" value="PAS"/>
    <property type="match status" value="1"/>
</dbReference>
<dbReference type="Gene3D" id="3.30.565.10">
    <property type="entry name" value="Histidine kinase-like ATPase, C-terminal domain"/>
    <property type="match status" value="1"/>
</dbReference>
<name>A0A2T2YB82_9BACT</name>
<feature type="domain" description="PAS" evidence="8">
    <location>
        <begin position="9"/>
        <end position="79"/>
    </location>
</feature>
<comment type="catalytic activity">
    <reaction evidence="1">
        <text>ATP + protein L-histidine = ADP + protein N-phospho-L-histidine.</text>
        <dbReference type="EC" id="2.7.13.3"/>
    </reaction>
</comment>
<dbReference type="Gene3D" id="1.10.287.130">
    <property type="match status" value="1"/>
</dbReference>
<evidence type="ECO:0000259" key="8">
    <source>
        <dbReference type="PROSITE" id="PS50112"/>
    </source>
</evidence>
<dbReference type="PANTHER" id="PTHR43304">
    <property type="entry name" value="PHYTOCHROME-LIKE PROTEIN CPH1"/>
    <property type="match status" value="1"/>
</dbReference>
<sequence length="551" mass="63002">MAVMQSLQIDGKFRSLVENTPDTIVIADEFNKIIFSNNKIFSTFGYQPEEVLQQPLNILLPPTYRDIYEVEFSRFIKNYKTGGFNPITEVPGYCKDGTIIPAEISLSVWHENGHTFSSVIIRDISERKKWEHSLESEREFLKGVLDSAEEVIIGCDEKGFINFHNQAARLKHLIPPNQNGLYHYQDRWIEGFHYYHPDGITPMKLEELPLYRALQGEIVKNQEVFFRTEEESYVLVANGRQIVCQEGLKGAVVVIHDITTLRENTGSILQKNQQLLQAYNDLKEAERKLIEANNLLESRVKSRTEELTAKNQKLNYYNKALQKANIDLDNFIHIASHDLKVPIVNMEALLKILNKVVPGENEDALSLIDKLEISMQRMKKSIQAISEVAKVQKQIEYRFETIDLPELLVEITESMAEQIKTENVLLEYDFSEVPAIHFSYINLKSILYNLITNAIKYKAPDRNPQIKIVTHRQLDGVALQVQDNGLGIDLEKNGAKLFTMFSRLHDHVEGSGIGLYIIKRIIENAGGTIEVSSQLGLGSTFTVYFKNQSIQ</sequence>
<dbReference type="Proteomes" id="UP000240357">
    <property type="component" value="Unassembled WGS sequence"/>
</dbReference>
<dbReference type="PANTHER" id="PTHR43304:SF1">
    <property type="entry name" value="PAC DOMAIN-CONTAINING PROTEIN"/>
    <property type="match status" value="1"/>
</dbReference>
<feature type="domain" description="Histidine kinase" evidence="7">
    <location>
        <begin position="334"/>
        <end position="549"/>
    </location>
</feature>
<evidence type="ECO:0000256" key="5">
    <source>
        <dbReference type="ARBA" id="ARBA00022777"/>
    </source>
</evidence>
<evidence type="ECO:0000256" key="1">
    <source>
        <dbReference type="ARBA" id="ARBA00000085"/>
    </source>
</evidence>
<gene>
    <name evidence="9" type="ORF">AHMF7605_04250</name>
</gene>
<accession>A0A2T2YB82</accession>
<reference evidence="9 10" key="1">
    <citation type="submission" date="2018-03" db="EMBL/GenBank/DDBJ databases">
        <title>Adhaeribacter sp. HMF7605 Genome sequencing and assembly.</title>
        <authorList>
            <person name="Kang H."/>
            <person name="Kang J."/>
            <person name="Cha I."/>
            <person name="Kim H."/>
            <person name="Joh K."/>
        </authorList>
    </citation>
    <scope>NUCLEOTIDE SEQUENCE [LARGE SCALE GENOMIC DNA]</scope>
    <source>
        <strain evidence="9 10">HMF7605</strain>
    </source>
</reference>
<dbReference type="InterPro" id="IPR035965">
    <property type="entry name" value="PAS-like_dom_sf"/>
</dbReference>
<dbReference type="InterPro" id="IPR003594">
    <property type="entry name" value="HATPase_dom"/>
</dbReference>
<evidence type="ECO:0000313" key="9">
    <source>
        <dbReference type="EMBL" id="PSR52790.1"/>
    </source>
</evidence>
<dbReference type="SUPFAM" id="SSF47384">
    <property type="entry name" value="Homodimeric domain of signal transducing histidine kinase"/>
    <property type="match status" value="1"/>
</dbReference>
<dbReference type="InterPro" id="IPR036097">
    <property type="entry name" value="HisK_dim/P_sf"/>
</dbReference>
<dbReference type="Gene3D" id="3.30.450.20">
    <property type="entry name" value="PAS domain"/>
    <property type="match status" value="2"/>
</dbReference>
<keyword evidence="5" id="KW-0418">Kinase</keyword>
<dbReference type="InterPro" id="IPR036890">
    <property type="entry name" value="HATPase_C_sf"/>
</dbReference>
<keyword evidence="6" id="KW-0175">Coiled coil</keyword>
<proteinExistence type="predicted"/>
<feature type="coiled-coil region" evidence="6">
    <location>
        <begin position="268"/>
        <end position="299"/>
    </location>
</feature>
<dbReference type="NCBIfam" id="TIGR00229">
    <property type="entry name" value="sensory_box"/>
    <property type="match status" value="1"/>
</dbReference>
<dbReference type="InterPro" id="IPR052162">
    <property type="entry name" value="Sensor_kinase/Photoreceptor"/>
</dbReference>
<evidence type="ECO:0000259" key="7">
    <source>
        <dbReference type="PROSITE" id="PS50109"/>
    </source>
</evidence>